<evidence type="ECO:0000256" key="1">
    <source>
        <dbReference type="ARBA" id="ARBA00022729"/>
    </source>
</evidence>
<feature type="domain" description="G5" evidence="4">
    <location>
        <begin position="508"/>
        <end position="588"/>
    </location>
</feature>
<evidence type="ECO:0000313" key="5">
    <source>
        <dbReference type="EMBL" id="MQQ62856.1"/>
    </source>
</evidence>
<gene>
    <name evidence="5" type="ORF">GEZ69_00035</name>
</gene>
<reference evidence="5 6" key="1">
    <citation type="submission" date="2019-10" db="EMBL/GenBank/DDBJ databases">
        <title>Streptococcus mitis of the oral and urogenital tracts.</title>
        <authorList>
            <person name="Price T."/>
            <person name="Mores C.R."/>
            <person name="Putonti C."/>
            <person name="Wolfe A.J."/>
        </authorList>
    </citation>
    <scope>NUCLEOTIDE SEQUENCE [LARGE SCALE GENOMIC DNA]</scope>
    <source>
        <strain evidence="5 6">SM05</strain>
    </source>
</reference>
<feature type="domain" description="G5" evidence="4">
    <location>
        <begin position="587"/>
        <end position="670"/>
    </location>
</feature>
<dbReference type="Gene3D" id="3.40.33.10">
    <property type="entry name" value="CAP"/>
    <property type="match status" value="1"/>
</dbReference>
<evidence type="ECO:0000256" key="2">
    <source>
        <dbReference type="SAM" id="MobiDB-lite"/>
    </source>
</evidence>
<dbReference type="EMBL" id="WIKE01000001">
    <property type="protein sequence ID" value="MQQ62856.1"/>
    <property type="molecule type" value="Genomic_DNA"/>
</dbReference>
<feature type="transmembrane region" description="Helical" evidence="3">
    <location>
        <begin position="20"/>
        <end position="38"/>
    </location>
</feature>
<feature type="region of interest" description="Disordered" evidence="2">
    <location>
        <begin position="204"/>
        <end position="339"/>
    </location>
</feature>
<evidence type="ECO:0000256" key="3">
    <source>
        <dbReference type="SAM" id="Phobius"/>
    </source>
</evidence>
<organism evidence="5 6">
    <name type="scientific">Streptococcus mitis</name>
    <dbReference type="NCBI Taxonomy" id="28037"/>
    <lineage>
        <taxon>Bacteria</taxon>
        <taxon>Bacillati</taxon>
        <taxon>Bacillota</taxon>
        <taxon>Bacilli</taxon>
        <taxon>Lactobacillales</taxon>
        <taxon>Streptococcaceae</taxon>
        <taxon>Streptococcus</taxon>
        <taxon>Streptococcus mitis group</taxon>
    </lineage>
</organism>
<dbReference type="RefSeq" id="WP_153192058.1">
    <property type="nucleotide sequence ID" value="NZ_CAJJIF010000006.1"/>
</dbReference>
<feature type="domain" description="G5" evidence="4">
    <location>
        <begin position="663"/>
        <end position="742"/>
    </location>
</feature>
<feature type="compositionally biased region" description="Basic and acidic residues" evidence="2">
    <location>
        <begin position="272"/>
        <end position="286"/>
    </location>
</feature>
<dbReference type="AlphaFoldDB" id="A0A6L5H0S0"/>
<dbReference type="InterPro" id="IPR035940">
    <property type="entry name" value="CAP_sf"/>
</dbReference>
<dbReference type="Proteomes" id="UP000477834">
    <property type="component" value="Unassembled WGS sequence"/>
</dbReference>
<sequence length="1165" mass="128974">MDRQNTNEKKTLKKGRRGWVISAAIVALLGISAGTVVLQNQSSQNQGQCENVTVSDSSSKEKEYTATDTIKETEKSFLPKVDTKEELAKAFIATKEVGAEDSIKSLDKSYEKLSEITKVEEKLKSQLTNEGEKAVEQVSRPEVGNKDNKILEKSDNLTKKVEVEKQTSEKGKPVVQPELPSLVVTDDKGISAVQPKLPELIVEEKGTSEVQPALPELVVTEKGTPEVQPALPEAKPEKEKVLDKKEEKKEVEAKPTTPTVPENKDQTTGTLTKEEKTLDEKKDKVEGNQANLPGDKGQVETGKTTTVVGETTKEEVVKPAVPSQPSEKGKPAVEAQPAVPAQPEVKKVVTTRTEVETSVIEPGVQHVSDENLNVGETKVIQEGVAGKTETTYTITIENGVEVSRTVTGTQTTPAVDKVIHVGTKTSKEVVRTTKEEVVRTPILPGTEYVPDENLDAGVEKEVEAGKNGEKLEVYTVTLEDGVETGRTLVSSTQKEAKNRVVHVGTKVAKKNIETVTRETRKVEHKVTSNTNPDLPKGEKKVIQAGKDGSYELVTTVVTTPDGTEVSRDEKRENEVPAVDETVEIGTGENVETSRTSRTVEVNYETEEVKDETLNEGKRVVETKGQKGSYTETTIVYGNGRSSVVKSDEVKPVNEVVRVGTHKVVTETKTRVERKEGEAFKTVEIKSDKLFNDQRVVKTPGRKGEIIENYKDYYEDGKLVKSDLINTETVPAVDEVVQVGTKDRYTYSNEDKVITAEGENRVADSELYEGDERVEDAVNGKETYKVKYINDENQNRTEVSRELINTVPAKQKVVHYGTKKLMSEVTEEETETISHGARTENDSNLFEGESRTENGRDGFKRYRKVISVNNKTGGRTVKSRELVEIKDAVDTITFNGTKKKRVADPTDVVVPTNDDNYDIDGTWKDIKSLGENGLDPNNEDHRSAKYLHDNLSQADKDRVAVDTTDDEADLPRDMGLVSVWKASRLSQAELDKLEQIVDNRKLNEHFMELLNEERTRKGLTPATIAADDSELTRVANIRANEMADHGSLRYQGKKEGKHKRPDGSRWSTAYDPDFYKKTNAMTENAAETTVVWDIVSLTNEKALAHNFYTIWKNSPGHYAAMMMGDGYSPADKNVQFRVALGFANHSLTSDNPTNVVAMMEIASMMD</sequence>
<feature type="domain" description="G5" evidence="4">
    <location>
        <begin position="346"/>
        <end position="425"/>
    </location>
</feature>
<dbReference type="Pfam" id="PF07501">
    <property type="entry name" value="G5"/>
    <property type="match status" value="7"/>
</dbReference>
<evidence type="ECO:0000313" key="6">
    <source>
        <dbReference type="Proteomes" id="UP000477834"/>
    </source>
</evidence>
<accession>A0A6L5H0S0</accession>
<feature type="compositionally biased region" description="Low complexity" evidence="2">
    <location>
        <begin position="299"/>
        <end position="310"/>
    </location>
</feature>
<protein>
    <recommendedName>
        <fullName evidence="4">G5 domain-containing protein</fullName>
    </recommendedName>
</protein>
<name>A0A6L5H0S0_STRMT</name>
<evidence type="ECO:0000259" key="4">
    <source>
        <dbReference type="PROSITE" id="PS51109"/>
    </source>
</evidence>
<feature type="region of interest" description="Disordered" evidence="2">
    <location>
        <begin position="127"/>
        <end position="180"/>
    </location>
</feature>
<proteinExistence type="predicted"/>
<keyword evidence="3" id="KW-1133">Transmembrane helix</keyword>
<keyword evidence="1" id="KW-0732">Signal</keyword>
<feature type="compositionally biased region" description="Basic and acidic residues" evidence="2">
    <location>
        <begin position="234"/>
        <end position="253"/>
    </location>
</feature>
<keyword evidence="3" id="KW-0472">Membrane</keyword>
<dbReference type="SMART" id="SM01208">
    <property type="entry name" value="G5"/>
    <property type="match status" value="7"/>
</dbReference>
<comment type="caution">
    <text evidence="5">The sequence shown here is derived from an EMBL/GenBank/DDBJ whole genome shotgun (WGS) entry which is preliminary data.</text>
</comment>
<dbReference type="PROSITE" id="PS51109">
    <property type="entry name" value="G5"/>
    <property type="match status" value="5"/>
</dbReference>
<feature type="domain" description="G5" evidence="4">
    <location>
        <begin position="428"/>
        <end position="507"/>
    </location>
</feature>
<keyword evidence="3" id="KW-0812">Transmembrane</keyword>
<dbReference type="Gene3D" id="2.20.230.10">
    <property type="entry name" value="Resuscitation-promoting factor rpfb"/>
    <property type="match status" value="6"/>
</dbReference>
<dbReference type="InterPro" id="IPR011098">
    <property type="entry name" value="G5_dom"/>
</dbReference>
<feature type="compositionally biased region" description="Basic and acidic residues" evidence="2">
    <location>
        <begin position="143"/>
        <end position="172"/>
    </location>
</feature>